<feature type="transmembrane region" description="Helical" evidence="2">
    <location>
        <begin position="45"/>
        <end position="66"/>
    </location>
</feature>
<accession>A0ABT3XK08</accession>
<sequence>MNTSKDNFEFQIKRQIDEREITPSRDLWAEIQAQTENTRSKKSNINWVLLAACFVLIFGLGAVLFLNNDSEPKPQMAETEKTPSLKEENTIKQPERTNSQNIIVKDEQERFTQTKDLPSELQTEKEVPHKNELPLIKENPSEIASQIIIQNQPAKIMAKSDSVKVQKKRRYVDPSTLLFSVEHKDVIDKSKDGSNVATIDLNTK</sequence>
<protein>
    <submittedName>
        <fullName evidence="3">Uncharacterized protein</fullName>
    </submittedName>
</protein>
<keyword evidence="2" id="KW-0472">Membrane</keyword>
<evidence type="ECO:0000313" key="4">
    <source>
        <dbReference type="Proteomes" id="UP001073122"/>
    </source>
</evidence>
<proteinExistence type="predicted"/>
<evidence type="ECO:0000313" key="3">
    <source>
        <dbReference type="EMBL" id="MCX8522464.1"/>
    </source>
</evidence>
<comment type="caution">
    <text evidence="3">The sequence shown here is derived from an EMBL/GenBank/DDBJ whole genome shotgun (WGS) entry which is preliminary data.</text>
</comment>
<dbReference type="Proteomes" id="UP001073122">
    <property type="component" value="Unassembled WGS sequence"/>
</dbReference>
<dbReference type="EMBL" id="JAOVZW010000001">
    <property type="protein sequence ID" value="MCX8522464.1"/>
    <property type="molecule type" value="Genomic_DNA"/>
</dbReference>
<keyword evidence="2" id="KW-0812">Transmembrane</keyword>
<feature type="region of interest" description="Disordered" evidence="1">
    <location>
        <begin position="70"/>
        <end position="130"/>
    </location>
</feature>
<keyword evidence="2" id="KW-1133">Transmembrane helix</keyword>
<feature type="compositionally biased region" description="Basic and acidic residues" evidence="1">
    <location>
        <begin position="78"/>
        <end position="95"/>
    </location>
</feature>
<keyword evidence="4" id="KW-1185">Reference proteome</keyword>
<evidence type="ECO:0000256" key="2">
    <source>
        <dbReference type="SAM" id="Phobius"/>
    </source>
</evidence>
<reference evidence="3" key="1">
    <citation type="submission" date="2022-10" db="EMBL/GenBank/DDBJ databases">
        <title>Chryseobacterium sp. nov., a novel bacterial species.</title>
        <authorList>
            <person name="Cao Y."/>
        </authorList>
    </citation>
    <scope>NUCLEOTIDE SEQUENCE</scope>
    <source>
        <strain evidence="3">CCTCC AB2015118</strain>
    </source>
</reference>
<dbReference type="RefSeq" id="WP_267263792.1">
    <property type="nucleotide sequence ID" value="NZ_JAOVZW010000001.1"/>
</dbReference>
<feature type="compositionally biased region" description="Basic and acidic residues" evidence="1">
    <location>
        <begin position="104"/>
        <end position="113"/>
    </location>
</feature>
<evidence type="ECO:0000256" key="1">
    <source>
        <dbReference type="SAM" id="MobiDB-lite"/>
    </source>
</evidence>
<organism evidence="3 4">
    <name type="scientific">Chryseobacterium formosus</name>
    <dbReference type="NCBI Taxonomy" id="1537363"/>
    <lineage>
        <taxon>Bacteria</taxon>
        <taxon>Pseudomonadati</taxon>
        <taxon>Bacteroidota</taxon>
        <taxon>Flavobacteriia</taxon>
        <taxon>Flavobacteriales</taxon>
        <taxon>Weeksellaceae</taxon>
        <taxon>Chryseobacterium group</taxon>
        <taxon>Chryseobacterium</taxon>
    </lineage>
</organism>
<name>A0ABT3XK08_9FLAO</name>
<gene>
    <name evidence="3" type="ORF">OF897_00815</name>
</gene>